<organism evidence="1 2">
    <name type="scientific">Armillaria ostoyae</name>
    <name type="common">Armillaria root rot fungus</name>
    <dbReference type="NCBI Taxonomy" id="47428"/>
    <lineage>
        <taxon>Eukaryota</taxon>
        <taxon>Fungi</taxon>
        <taxon>Dikarya</taxon>
        <taxon>Basidiomycota</taxon>
        <taxon>Agaricomycotina</taxon>
        <taxon>Agaricomycetes</taxon>
        <taxon>Agaricomycetidae</taxon>
        <taxon>Agaricales</taxon>
        <taxon>Marasmiineae</taxon>
        <taxon>Physalacriaceae</taxon>
        <taxon>Armillaria</taxon>
    </lineage>
</organism>
<dbReference type="Proteomes" id="UP000219338">
    <property type="component" value="Unassembled WGS sequence"/>
</dbReference>
<reference evidence="2" key="1">
    <citation type="journal article" date="2017" name="Nat. Ecol. Evol.">
        <title>Genome expansion and lineage-specific genetic innovations in the forest pathogenic fungi Armillaria.</title>
        <authorList>
            <person name="Sipos G."/>
            <person name="Prasanna A.N."/>
            <person name="Walter M.C."/>
            <person name="O'Connor E."/>
            <person name="Balint B."/>
            <person name="Krizsan K."/>
            <person name="Kiss B."/>
            <person name="Hess J."/>
            <person name="Varga T."/>
            <person name="Slot J."/>
            <person name="Riley R."/>
            <person name="Boka B."/>
            <person name="Rigling D."/>
            <person name="Barry K."/>
            <person name="Lee J."/>
            <person name="Mihaltcheva S."/>
            <person name="LaButti K."/>
            <person name="Lipzen A."/>
            <person name="Waldron R."/>
            <person name="Moloney N.M."/>
            <person name="Sperisen C."/>
            <person name="Kredics L."/>
            <person name="Vagvoelgyi C."/>
            <person name="Patrignani A."/>
            <person name="Fitzpatrick D."/>
            <person name="Nagy I."/>
            <person name="Doyle S."/>
            <person name="Anderson J.B."/>
            <person name="Grigoriev I.V."/>
            <person name="Gueldener U."/>
            <person name="Muensterkoetter M."/>
            <person name="Nagy L.G."/>
        </authorList>
    </citation>
    <scope>NUCLEOTIDE SEQUENCE [LARGE SCALE GENOMIC DNA]</scope>
    <source>
        <strain evidence="2">C18/9</strain>
    </source>
</reference>
<accession>A0A284R313</accession>
<evidence type="ECO:0000313" key="2">
    <source>
        <dbReference type="Proteomes" id="UP000219338"/>
    </source>
</evidence>
<name>A0A284R313_ARMOS</name>
<keyword evidence="2" id="KW-1185">Reference proteome</keyword>
<dbReference type="EMBL" id="FUEG01000004">
    <property type="protein sequence ID" value="SJL03078.1"/>
    <property type="molecule type" value="Genomic_DNA"/>
</dbReference>
<proteinExistence type="predicted"/>
<protein>
    <submittedName>
        <fullName evidence="1">Uncharacterized protein</fullName>
    </submittedName>
</protein>
<sequence length="81" mass="9475">MDSLSFSLESPMQLLSTPTTLEQKIAHHSAKYHASCLRRITTYFWLPLLENRTALVLDEFFQCFVTFFQDHPVRGFGYWAS</sequence>
<gene>
    <name evidence="1" type="ORF">ARMOST_06423</name>
</gene>
<dbReference type="AlphaFoldDB" id="A0A284R313"/>
<evidence type="ECO:0000313" key="1">
    <source>
        <dbReference type="EMBL" id="SJL03078.1"/>
    </source>
</evidence>